<evidence type="ECO:0000256" key="6">
    <source>
        <dbReference type="SAM" id="Phobius"/>
    </source>
</evidence>
<evidence type="ECO:0000259" key="7">
    <source>
        <dbReference type="Pfam" id="PF03151"/>
    </source>
</evidence>
<dbReference type="Pfam" id="PF07264">
    <property type="entry name" value="EI24"/>
    <property type="match status" value="1"/>
</dbReference>
<gene>
    <name evidence="8" type="ORF">DFA_11871</name>
</gene>
<evidence type="ECO:0000256" key="3">
    <source>
        <dbReference type="ARBA" id="ARBA00022989"/>
    </source>
</evidence>
<feature type="transmembrane region" description="Helical" evidence="6">
    <location>
        <begin position="134"/>
        <end position="152"/>
    </location>
</feature>
<feature type="transmembrane region" description="Helical" evidence="6">
    <location>
        <begin position="247"/>
        <end position="269"/>
    </location>
</feature>
<name>F4QEJ6_CACFS</name>
<keyword evidence="9" id="KW-1185">Reference proteome</keyword>
<evidence type="ECO:0000256" key="1">
    <source>
        <dbReference type="ARBA" id="ARBA00004141"/>
    </source>
</evidence>
<feature type="domain" description="Sugar phosphate transporter" evidence="7">
    <location>
        <begin position="318"/>
        <end position="552"/>
    </location>
</feature>
<feature type="transmembrane region" description="Helical" evidence="6">
    <location>
        <begin position="535"/>
        <end position="554"/>
    </location>
</feature>
<accession>F4QEJ6</accession>
<organism evidence="8 9">
    <name type="scientific">Cavenderia fasciculata</name>
    <name type="common">Slime mold</name>
    <name type="synonym">Dictyostelium fasciculatum</name>
    <dbReference type="NCBI Taxonomy" id="261658"/>
    <lineage>
        <taxon>Eukaryota</taxon>
        <taxon>Amoebozoa</taxon>
        <taxon>Evosea</taxon>
        <taxon>Eumycetozoa</taxon>
        <taxon>Dictyostelia</taxon>
        <taxon>Acytosteliales</taxon>
        <taxon>Cavenderiaceae</taxon>
        <taxon>Cavenderia</taxon>
    </lineage>
</organism>
<dbReference type="EMBL" id="GL883029">
    <property type="protein sequence ID" value="EGG14107.1"/>
    <property type="molecule type" value="Genomic_DNA"/>
</dbReference>
<dbReference type="SUPFAM" id="SSF103481">
    <property type="entry name" value="Multidrug resistance efflux transporter EmrE"/>
    <property type="match status" value="1"/>
</dbReference>
<keyword evidence="4 6" id="KW-0472">Membrane</keyword>
<feature type="transmembrane region" description="Helical" evidence="6">
    <location>
        <begin position="508"/>
        <end position="529"/>
    </location>
</feature>
<evidence type="ECO:0000256" key="2">
    <source>
        <dbReference type="ARBA" id="ARBA00022692"/>
    </source>
</evidence>
<evidence type="ECO:0000256" key="4">
    <source>
        <dbReference type="ARBA" id="ARBA00023136"/>
    </source>
</evidence>
<dbReference type="GO" id="GO:0016236">
    <property type="term" value="P:macroautophagy"/>
    <property type="evidence" value="ECO:0007669"/>
    <property type="project" value="TreeGrafter"/>
</dbReference>
<dbReference type="InterPro" id="IPR059112">
    <property type="entry name" value="CysZ/EI24"/>
</dbReference>
<dbReference type="STRING" id="1054147.F4QEJ6"/>
<feature type="transmembrane region" description="Helical" evidence="6">
    <location>
        <begin position="409"/>
        <end position="430"/>
    </location>
</feature>
<dbReference type="InterPro" id="IPR004853">
    <property type="entry name" value="Sugar_P_trans_dom"/>
</dbReference>
<feature type="transmembrane region" description="Helical" evidence="6">
    <location>
        <begin position="385"/>
        <end position="403"/>
    </location>
</feature>
<dbReference type="PANTHER" id="PTHR21389">
    <property type="entry name" value="P53 INDUCED PROTEIN"/>
    <property type="match status" value="1"/>
</dbReference>
<feature type="transmembrane region" description="Helical" evidence="6">
    <location>
        <begin position="215"/>
        <end position="235"/>
    </location>
</feature>
<dbReference type="PANTHER" id="PTHR21389:SF0">
    <property type="entry name" value="ETOPOSIDE-INDUCED PROTEIN 2.4 HOMOLOG"/>
    <property type="match status" value="1"/>
</dbReference>
<dbReference type="GO" id="GO:0016020">
    <property type="term" value="C:membrane"/>
    <property type="evidence" value="ECO:0007669"/>
    <property type="project" value="UniProtKB-SubCell"/>
</dbReference>
<dbReference type="OrthoDB" id="266518at2759"/>
<protein>
    <recommendedName>
        <fullName evidence="7">Sugar phosphate transporter domain-containing protein</fullName>
    </recommendedName>
</protein>
<feature type="transmembrane region" description="Helical" evidence="6">
    <location>
        <begin position="275"/>
        <end position="295"/>
    </location>
</feature>
<dbReference type="AlphaFoldDB" id="F4QEJ6"/>
<keyword evidence="3 6" id="KW-1133">Transmembrane helix</keyword>
<dbReference type="GeneID" id="14865957"/>
<sequence length="644" mass="72159">MSSISSGSNLEDSLILQNDITDQDDDKTTTSQPVTTSSSTTTTIEQDEGNTINNQLLQFYEVLTLIYYGIRDSFKVMLAFKILLRSKSLQSHYKHCIMLNGIIFLGSYLVYQYWVDPTLAYLLQQIPALSDIVSIIYCLLWIYPVYIFSIAANSKWYSQIASESFRISGFRNTNGPASVNRILSGIVDEIYRNLMFGVFLVMSVIIAFIPYTSPINFVLVTWLYSFWCFDNKWILRGKWTLMQRITYFELHWAYMFGYGFVFTLASFFFPMLIGNAIFSLLYPMFIILSVGAKPIKMTRKGILPKQIPIFYVSEKIIDIKLNNNNFKQQVNTILPLAILFSGNIVLGNVSLRFVPVSFMQTIKSSVPLFTVIIQTMYFKKNFSKDTYLSMIPIVGGVALASINEANYNHAGFFSALIASVVTALFAIMSSVMMQQQLNPINLLYYMAPYSFIILTPAAIGLELGPIMASWPVDSYQGLKLVSILAFSGTIAFMLNVFTFLVIKYTSALTYTVSGNLKVILSISISILIFRNEVGISNAVGCSIAICGVVWYSYIRYKVSNNNVLPKTLPNAVIQSATFTNNPLKCPKKDDLEPLLNTNNNNSNNNNSIINSLSNIDISPPMHSSISINSSNSNNNSSTLVSSQA</sequence>
<evidence type="ECO:0000256" key="5">
    <source>
        <dbReference type="SAM" id="MobiDB-lite"/>
    </source>
</evidence>
<feature type="transmembrane region" description="Helical" evidence="6">
    <location>
        <begin position="481"/>
        <end position="501"/>
    </location>
</feature>
<keyword evidence="2 6" id="KW-0812">Transmembrane</keyword>
<dbReference type="InterPro" id="IPR037185">
    <property type="entry name" value="EmrE-like"/>
</dbReference>
<dbReference type="KEGG" id="dfa:DFA_11871"/>
<feature type="compositionally biased region" description="Low complexity" evidence="5">
    <location>
        <begin position="29"/>
        <end position="43"/>
    </location>
</feature>
<feature type="region of interest" description="Disordered" evidence="5">
    <location>
        <begin position="21"/>
        <end position="45"/>
    </location>
</feature>
<feature type="transmembrane region" description="Helical" evidence="6">
    <location>
        <begin position="190"/>
        <end position="209"/>
    </location>
</feature>
<evidence type="ECO:0000313" key="8">
    <source>
        <dbReference type="EMBL" id="EGG14107.1"/>
    </source>
</evidence>
<reference evidence="9" key="1">
    <citation type="journal article" date="2011" name="Genome Res.">
        <title>Phylogeny-wide analysis of social amoeba genomes highlights ancient origins for complex intercellular communication.</title>
        <authorList>
            <person name="Heidel A.J."/>
            <person name="Lawal H.M."/>
            <person name="Felder M."/>
            <person name="Schilde C."/>
            <person name="Helps N.R."/>
            <person name="Tunggal B."/>
            <person name="Rivero F."/>
            <person name="John U."/>
            <person name="Schleicher M."/>
            <person name="Eichinger L."/>
            <person name="Platzer M."/>
            <person name="Noegel A.A."/>
            <person name="Schaap P."/>
            <person name="Gloeckner G."/>
        </authorList>
    </citation>
    <scope>NUCLEOTIDE SEQUENCE [LARGE SCALE GENOMIC DNA]</scope>
    <source>
        <strain evidence="9">SH3</strain>
    </source>
</reference>
<dbReference type="RefSeq" id="XP_004350815.1">
    <property type="nucleotide sequence ID" value="XM_004350764.1"/>
</dbReference>
<evidence type="ECO:0000313" key="9">
    <source>
        <dbReference type="Proteomes" id="UP000007797"/>
    </source>
</evidence>
<feature type="transmembrane region" description="Helical" evidence="6">
    <location>
        <begin position="330"/>
        <end position="351"/>
    </location>
</feature>
<proteinExistence type="predicted"/>
<comment type="subcellular location">
    <subcellularLocation>
        <location evidence="1">Membrane</location>
        <topology evidence="1">Multi-pass membrane protein</topology>
    </subcellularLocation>
</comment>
<dbReference type="Proteomes" id="UP000007797">
    <property type="component" value="Unassembled WGS sequence"/>
</dbReference>
<dbReference type="Pfam" id="PF03151">
    <property type="entry name" value="TPT"/>
    <property type="match status" value="1"/>
</dbReference>
<feature type="transmembrane region" description="Helical" evidence="6">
    <location>
        <begin position="442"/>
        <end position="461"/>
    </location>
</feature>
<dbReference type="GO" id="GO:0005783">
    <property type="term" value="C:endoplasmic reticulum"/>
    <property type="evidence" value="ECO:0007669"/>
    <property type="project" value="TreeGrafter"/>
</dbReference>
<feature type="transmembrane region" description="Helical" evidence="6">
    <location>
        <begin position="96"/>
        <end position="114"/>
    </location>
</feature>